<dbReference type="EMBL" id="CAJPIZ010046839">
    <property type="protein sequence ID" value="CAG2122372.1"/>
    <property type="molecule type" value="Genomic_DNA"/>
</dbReference>
<reference evidence="1" key="1">
    <citation type="submission" date="2020-11" db="EMBL/GenBank/DDBJ databases">
        <authorList>
            <person name="Tran Van P."/>
        </authorList>
    </citation>
    <scope>NUCLEOTIDE SEQUENCE</scope>
</reference>
<keyword evidence="2" id="KW-1185">Reference proteome</keyword>
<accession>A0A7R9QLJ2</accession>
<dbReference type="Proteomes" id="UP000759131">
    <property type="component" value="Unassembled WGS sequence"/>
</dbReference>
<evidence type="ECO:0000313" key="2">
    <source>
        <dbReference type="Proteomes" id="UP000759131"/>
    </source>
</evidence>
<dbReference type="AlphaFoldDB" id="A0A7R9QLJ2"/>
<organism evidence="1">
    <name type="scientific">Medioppia subpectinata</name>
    <dbReference type="NCBI Taxonomy" id="1979941"/>
    <lineage>
        <taxon>Eukaryota</taxon>
        <taxon>Metazoa</taxon>
        <taxon>Ecdysozoa</taxon>
        <taxon>Arthropoda</taxon>
        <taxon>Chelicerata</taxon>
        <taxon>Arachnida</taxon>
        <taxon>Acari</taxon>
        <taxon>Acariformes</taxon>
        <taxon>Sarcoptiformes</taxon>
        <taxon>Oribatida</taxon>
        <taxon>Brachypylina</taxon>
        <taxon>Oppioidea</taxon>
        <taxon>Oppiidae</taxon>
        <taxon>Medioppia</taxon>
    </lineage>
</organism>
<sequence>MGSRHIEEQLASLHRQYIE</sequence>
<gene>
    <name evidence="1" type="ORF">OSB1V03_LOCUS22318</name>
</gene>
<name>A0A7R9QLJ2_9ACAR</name>
<proteinExistence type="predicted"/>
<protein>
    <submittedName>
        <fullName evidence="1">Uncharacterized protein</fullName>
    </submittedName>
</protein>
<dbReference type="EMBL" id="OC901414">
    <property type="protein sequence ID" value="CAD7649286.1"/>
    <property type="molecule type" value="Genomic_DNA"/>
</dbReference>
<evidence type="ECO:0000313" key="1">
    <source>
        <dbReference type="EMBL" id="CAD7649286.1"/>
    </source>
</evidence>